<evidence type="ECO:0000256" key="1">
    <source>
        <dbReference type="ARBA" id="ARBA00001971"/>
    </source>
</evidence>
<dbReference type="GeneID" id="34458884"/>
<dbReference type="SUPFAM" id="SSF48264">
    <property type="entry name" value="Cytochrome P450"/>
    <property type="match status" value="1"/>
</dbReference>
<evidence type="ECO:0000313" key="9">
    <source>
        <dbReference type="EMBL" id="OJJ87448.1"/>
    </source>
</evidence>
<keyword evidence="7" id="KW-0503">Monooxygenase</keyword>
<dbReference type="GO" id="GO:0005506">
    <property type="term" value="F:iron ion binding"/>
    <property type="evidence" value="ECO:0007669"/>
    <property type="project" value="InterPro"/>
</dbReference>
<keyword evidence="8" id="KW-0812">Transmembrane</keyword>
<dbReference type="PRINTS" id="PR00463">
    <property type="entry name" value="EP450I"/>
</dbReference>
<gene>
    <name evidence="9" type="ORF">ASPGLDRAFT_166221</name>
</gene>
<sequence length="499" mass="56101">MDSLRILTDPSVLASASILCSGLLITYIFYMHFMHPLSNFPGPLLQSLTSAWKAYYVYKLTLHERLVELHEQYGPVVRVGPNHLHFWDGEAIAPIYKGGRKMGKTEFYDAFTAFKPNLFGGRDEDIHSLRRRQLSHGLSQTSIQNFEHLIDGQMSILKDKLGGLTETGEIFDLKNMISYYVLDILGEVAFGHPFDAQTQHGSPHLPAIEDHLLLSGIIGELPFQRLNKLLARYSPIPWMRRLVKSRNALKLTCAECVGEKISHSHARADLLQSLVHAKDPATGARLTEEEINSEAFAMLVAGSHSTAGTLTLVFWHLVHNPDVLDQVKQELSSILEPLQQDQIAYPIRGLEASLPFTMACIRENFRINPVFTMPLWRQVHSPGGADIANIHVPHGTSVAISNYVLHHNPDIWGSDHDTFNPNRWLGGKEGISRYLIPFSIGHRMCIGRNLAMTNIIKTVTTLLSEFEFHPESKERKIYVRSSGIGEMEGPFLCKVSMRA</sequence>
<feature type="transmembrane region" description="Helical" evidence="8">
    <location>
        <begin position="12"/>
        <end position="33"/>
    </location>
</feature>
<keyword evidence="6 7" id="KW-0349">Heme</keyword>
<evidence type="ECO:0008006" key="11">
    <source>
        <dbReference type="Google" id="ProtNLM"/>
    </source>
</evidence>
<keyword evidence="10" id="KW-1185">Reference proteome</keyword>
<accession>A0A1L9VU45</accession>
<dbReference type="PANTHER" id="PTHR24305">
    <property type="entry name" value="CYTOCHROME P450"/>
    <property type="match status" value="1"/>
</dbReference>
<comment type="cofactor">
    <cofactor evidence="1 6">
        <name>heme</name>
        <dbReference type="ChEBI" id="CHEBI:30413"/>
    </cofactor>
</comment>
<dbReference type="InterPro" id="IPR002401">
    <property type="entry name" value="Cyt_P450_E_grp-I"/>
</dbReference>
<keyword evidence="8" id="KW-1133">Transmembrane helix</keyword>
<dbReference type="STRING" id="1160497.A0A1L9VU45"/>
<evidence type="ECO:0000256" key="5">
    <source>
        <dbReference type="ARBA" id="ARBA00023004"/>
    </source>
</evidence>
<dbReference type="PANTHER" id="PTHR24305:SF103">
    <property type="entry name" value="P450, PUTATIVE (EUROFUNG)-RELATED"/>
    <property type="match status" value="1"/>
</dbReference>
<keyword evidence="8" id="KW-0472">Membrane</keyword>
<evidence type="ECO:0000256" key="2">
    <source>
        <dbReference type="ARBA" id="ARBA00010617"/>
    </source>
</evidence>
<evidence type="ECO:0000256" key="3">
    <source>
        <dbReference type="ARBA" id="ARBA00022723"/>
    </source>
</evidence>
<dbReference type="RefSeq" id="XP_022404137.1">
    <property type="nucleotide sequence ID" value="XM_022542623.1"/>
</dbReference>
<dbReference type="Pfam" id="PF00067">
    <property type="entry name" value="p450"/>
    <property type="match status" value="1"/>
</dbReference>
<keyword evidence="3 6" id="KW-0479">Metal-binding</keyword>
<evidence type="ECO:0000256" key="6">
    <source>
        <dbReference type="PIRSR" id="PIRSR602401-1"/>
    </source>
</evidence>
<dbReference type="AlphaFoldDB" id="A0A1L9VU45"/>
<dbReference type="InterPro" id="IPR017972">
    <property type="entry name" value="Cyt_P450_CS"/>
</dbReference>
<name>A0A1L9VU45_ASPGL</name>
<dbReference type="GO" id="GO:0020037">
    <property type="term" value="F:heme binding"/>
    <property type="evidence" value="ECO:0007669"/>
    <property type="project" value="InterPro"/>
</dbReference>
<dbReference type="GO" id="GO:0004497">
    <property type="term" value="F:monooxygenase activity"/>
    <property type="evidence" value="ECO:0007669"/>
    <property type="project" value="UniProtKB-KW"/>
</dbReference>
<feature type="binding site" description="axial binding residue" evidence="6">
    <location>
        <position position="445"/>
    </location>
    <ligand>
        <name>heme</name>
        <dbReference type="ChEBI" id="CHEBI:30413"/>
    </ligand>
    <ligandPart>
        <name>Fe</name>
        <dbReference type="ChEBI" id="CHEBI:18248"/>
    </ligandPart>
</feature>
<protein>
    <recommendedName>
        <fullName evidence="11">Cytochrome P450</fullName>
    </recommendedName>
</protein>
<organism evidence="9 10">
    <name type="scientific">Aspergillus glaucus CBS 516.65</name>
    <dbReference type="NCBI Taxonomy" id="1160497"/>
    <lineage>
        <taxon>Eukaryota</taxon>
        <taxon>Fungi</taxon>
        <taxon>Dikarya</taxon>
        <taxon>Ascomycota</taxon>
        <taxon>Pezizomycotina</taxon>
        <taxon>Eurotiomycetes</taxon>
        <taxon>Eurotiomycetidae</taxon>
        <taxon>Eurotiales</taxon>
        <taxon>Aspergillaceae</taxon>
        <taxon>Aspergillus</taxon>
        <taxon>Aspergillus subgen. Aspergillus</taxon>
    </lineage>
</organism>
<evidence type="ECO:0000256" key="7">
    <source>
        <dbReference type="RuleBase" id="RU000461"/>
    </source>
</evidence>
<keyword evidence="4 7" id="KW-0560">Oxidoreductase</keyword>
<dbReference type="InterPro" id="IPR001128">
    <property type="entry name" value="Cyt_P450"/>
</dbReference>
<evidence type="ECO:0000313" key="10">
    <source>
        <dbReference type="Proteomes" id="UP000184300"/>
    </source>
</evidence>
<dbReference type="PROSITE" id="PS00086">
    <property type="entry name" value="CYTOCHROME_P450"/>
    <property type="match status" value="1"/>
</dbReference>
<dbReference type="Proteomes" id="UP000184300">
    <property type="component" value="Unassembled WGS sequence"/>
</dbReference>
<dbReference type="OrthoDB" id="1470350at2759"/>
<keyword evidence="5 6" id="KW-0408">Iron</keyword>
<dbReference type="VEuPathDB" id="FungiDB:ASPGLDRAFT_166221"/>
<dbReference type="PRINTS" id="PR00385">
    <property type="entry name" value="P450"/>
</dbReference>
<evidence type="ECO:0000256" key="8">
    <source>
        <dbReference type="SAM" id="Phobius"/>
    </source>
</evidence>
<dbReference type="InterPro" id="IPR036396">
    <property type="entry name" value="Cyt_P450_sf"/>
</dbReference>
<dbReference type="Gene3D" id="1.10.630.10">
    <property type="entry name" value="Cytochrome P450"/>
    <property type="match status" value="1"/>
</dbReference>
<dbReference type="EMBL" id="KV878891">
    <property type="protein sequence ID" value="OJJ87448.1"/>
    <property type="molecule type" value="Genomic_DNA"/>
</dbReference>
<evidence type="ECO:0000256" key="4">
    <source>
        <dbReference type="ARBA" id="ARBA00023002"/>
    </source>
</evidence>
<dbReference type="InterPro" id="IPR050121">
    <property type="entry name" value="Cytochrome_P450_monoxygenase"/>
</dbReference>
<dbReference type="GO" id="GO:0016705">
    <property type="term" value="F:oxidoreductase activity, acting on paired donors, with incorporation or reduction of molecular oxygen"/>
    <property type="evidence" value="ECO:0007669"/>
    <property type="project" value="InterPro"/>
</dbReference>
<proteinExistence type="inferred from homology"/>
<reference evidence="10" key="1">
    <citation type="journal article" date="2017" name="Genome Biol.">
        <title>Comparative genomics reveals high biological diversity and specific adaptations in the industrially and medically important fungal genus Aspergillus.</title>
        <authorList>
            <person name="de Vries R.P."/>
            <person name="Riley R."/>
            <person name="Wiebenga A."/>
            <person name="Aguilar-Osorio G."/>
            <person name="Amillis S."/>
            <person name="Uchima C.A."/>
            <person name="Anderluh G."/>
            <person name="Asadollahi M."/>
            <person name="Askin M."/>
            <person name="Barry K."/>
            <person name="Battaglia E."/>
            <person name="Bayram O."/>
            <person name="Benocci T."/>
            <person name="Braus-Stromeyer S.A."/>
            <person name="Caldana C."/>
            <person name="Canovas D."/>
            <person name="Cerqueira G.C."/>
            <person name="Chen F."/>
            <person name="Chen W."/>
            <person name="Choi C."/>
            <person name="Clum A."/>
            <person name="Dos Santos R.A."/>
            <person name="Damasio A.R."/>
            <person name="Diallinas G."/>
            <person name="Emri T."/>
            <person name="Fekete E."/>
            <person name="Flipphi M."/>
            <person name="Freyberg S."/>
            <person name="Gallo A."/>
            <person name="Gournas C."/>
            <person name="Habgood R."/>
            <person name="Hainaut M."/>
            <person name="Harispe M.L."/>
            <person name="Henrissat B."/>
            <person name="Hilden K.S."/>
            <person name="Hope R."/>
            <person name="Hossain A."/>
            <person name="Karabika E."/>
            <person name="Karaffa L."/>
            <person name="Karanyi Z."/>
            <person name="Krasevec N."/>
            <person name="Kuo A."/>
            <person name="Kusch H."/>
            <person name="LaButti K."/>
            <person name="Lagendijk E.L."/>
            <person name="Lapidus A."/>
            <person name="Levasseur A."/>
            <person name="Lindquist E."/>
            <person name="Lipzen A."/>
            <person name="Logrieco A.F."/>
            <person name="MacCabe A."/>
            <person name="Maekelae M.R."/>
            <person name="Malavazi I."/>
            <person name="Melin P."/>
            <person name="Meyer V."/>
            <person name="Mielnichuk N."/>
            <person name="Miskei M."/>
            <person name="Molnar A.P."/>
            <person name="Mule G."/>
            <person name="Ngan C.Y."/>
            <person name="Orejas M."/>
            <person name="Orosz E."/>
            <person name="Ouedraogo J.P."/>
            <person name="Overkamp K.M."/>
            <person name="Park H.-S."/>
            <person name="Perrone G."/>
            <person name="Piumi F."/>
            <person name="Punt P.J."/>
            <person name="Ram A.F."/>
            <person name="Ramon A."/>
            <person name="Rauscher S."/>
            <person name="Record E."/>
            <person name="Riano-Pachon D.M."/>
            <person name="Robert V."/>
            <person name="Roehrig J."/>
            <person name="Ruller R."/>
            <person name="Salamov A."/>
            <person name="Salih N.S."/>
            <person name="Samson R.A."/>
            <person name="Sandor E."/>
            <person name="Sanguinetti M."/>
            <person name="Schuetze T."/>
            <person name="Sepcic K."/>
            <person name="Shelest E."/>
            <person name="Sherlock G."/>
            <person name="Sophianopoulou V."/>
            <person name="Squina F.M."/>
            <person name="Sun H."/>
            <person name="Susca A."/>
            <person name="Todd R.B."/>
            <person name="Tsang A."/>
            <person name="Unkles S.E."/>
            <person name="van de Wiele N."/>
            <person name="van Rossen-Uffink D."/>
            <person name="Oliveira J.V."/>
            <person name="Vesth T.C."/>
            <person name="Visser J."/>
            <person name="Yu J.-H."/>
            <person name="Zhou M."/>
            <person name="Andersen M.R."/>
            <person name="Archer D.B."/>
            <person name="Baker S.E."/>
            <person name="Benoit I."/>
            <person name="Brakhage A.A."/>
            <person name="Braus G.H."/>
            <person name="Fischer R."/>
            <person name="Frisvad J.C."/>
            <person name="Goldman G.H."/>
            <person name="Houbraken J."/>
            <person name="Oakley B."/>
            <person name="Pocsi I."/>
            <person name="Scazzocchio C."/>
            <person name="Seiboth B."/>
            <person name="vanKuyk P.A."/>
            <person name="Wortman J."/>
            <person name="Dyer P.S."/>
            <person name="Grigoriev I.V."/>
        </authorList>
    </citation>
    <scope>NUCLEOTIDE SEQUENCE [LARGE SCALE GENOMIC DNA]</scope>
    <source>
        <strain evidence="10">CBS 516.65</strain>
    </source>
</reference>
<comment type="similarity">
    <text evidence="2 7">Belongs to the cytochrome P450 family.</text>
</comment>